<proteinExistence type="predicted"/>
<keyword evidence="1" id="KW-0732">Signal</keyword>
<dbReference type="EMBL" id="JARJLG010000145">
    <property type="protein sequence ID" value="KAJ7737176.1"/>
    <property type="molecule type" value="Genomic_DNA"/>
</dbReference>
<comment type="caution">
    <text evidence="2">The sequence shown here is derived from an EMBL/GenBank/DDBJ whole genome shotgun (WGS) entry which is preliminary data.</text>
</comment>
<feature type="chain" id="PRO_5042078962" evidence="1">
    <location>
        <begin position="22"/>
        <end position="108"/>
    </location>
</feature>
<dbReference type="PROSITE" id="PS51257">
    <property type="entry name" value="PROKAR_LIPOPROTEIN"/>
    <property type="match status" value="1"/>
</dbReference>
<evidence type="ECO:0000313" key="2">
    <source>
        <dbReference type="EMBL" id="KAJ7737176.1"/>
    </source>
</evidence>
<evidence type="ECO:0000256" key="1">
    <source>
        <dbReference type="SAM" id="SignalP"/>
    </source>
</evidence>
<organism evidence="2 3">
    <name type="scientific">Mycena maculata</name>
    <dbReference type="NCBI Taxonomy" id="230809"/>
    <lineage>
        <taxon>Eukaryota</taxon>
        <taxon>Fungi</taxon>
        <taxon>Dikarya</taxon>
        <taxon>Basidiomycota</taxon>
        <taxon>Agaricomycotina</taxon>
        <taxon>Agaricomycetes</taxon>
        <taxon>Agaricomycetidae</taxon>
        <taxon>Agaricales</taxon>
        <taxon>Marasmiineae</taxon>
        <taxon>Mycenaceae</taxon>
        <taxon>Mycena</taxon>
    </lineage>
</organism>
<protein>
    <submittedName>
        <fullName evidence="2">Uncharacterized protein</fullName>
    </submittedName>
</protein>
<dbReference type="Proteomes" id="UP001215280">
    <property type="component" value="Unassembled WGS sequence"/>
</dbReference>
<gene>
    <name evidence="2" type="ORF">DFH07DRAFT_966615</name>
</gene>
<evidence type="ECO:0000313" key="3">
    <source>
        <dbReference type="Proteomes" id="UP001215280"/>
    </source>
</evidence>
<feature type="signal peptide" evidence="1">
    <location>
        <begin position="1"/>
        <end position="21"/>
    </location>
</feature>
<keyword evidence="3" id="KW-1185">Reference proteome</keyword>
<name>A0AAD7I856_9AGAR</name>
<dbReference type="AlphaFoldDB" id="A0AAD7I856"/>
<reference evidence="2" key="1">
    <citation type="submission" date="2023-03" db="EMBL/GenBank/DDBJ databases">
        <title>Massive genome expansion in bonnet fungi (Mycena s.s.) driven by repeated elements and novel gene families across ecological guilds.</title>
        <authorList>
            <consortium name="Lawrence Berkeley National Laboratory"/>
            <person name="Harder C.B."/>
            <person name="Miyauchi S."/>
            <person name="Viragh M."/>
            <person name="Kuo A."/>
            <person name="Thoen E."/>
            <person name="Andreopoulos B."/>
            <person name="Lu D."/>
            <person name="Skrede I."/>
            <person name="Drula E."/>
            <person name="Henrissat B."/>
            <person name="Morin E."/>
            <person name="Kohler A."/>
            <person name="Barry K."/>
            <person name="LaButti K."/>
            <person name="Morin E."/>
            <person name="Salamov A."/>
            <person name="Lipzen A."/>
            <person name="Mereny Z."/>
            <person name="Hegedus B."/>
            <person name="Baldrian P."/>
            <person name="Stursova M."/>
            <person name="Weitz H."/>
            <person name="Taylor A."/>
            <person name="Grigoriev I.V."/>
            <person name="Nagy L.G."/>
            <person name="Martin F."/>
            <person name="Kauserud H."/>
        </authorList>
    </citation>
    <scope>NUCLEOTIDE SEQUENCE</scope>
    <source>
        <strain evidence="2">CBHHK188m</strain>
    </source>
</reference>
<accession>A0AAD7I856</accession>
<sequence>MKFTLPQITLATLGLAGLASCTPTPAVASAQLQETALQFFTVDENSPFFNWEGGDCFQGARILHPYGAQVFAGCARLYSDPICSGDYVEIHAGEWRELRLPVLSMAAC</sequence>